<evidence type="ECO:0000256" key="7">
    <source>
        <dbReference type="ARBA" id="ARBA00022839"/>
    </source>
</evidence>
<comment type="subunit">
    <text evidence="15">Heterotrimer of RecB, RecC and RecD. All subunits contribute to DNA-binding. Interacts with RecA.</text>
</comment>
<gene>
    <name evidence="15" type="primary">recB</name>
    <name evidence="19" type="ORF">MIZ03_2477</name>
</gene>
<dbReference type="PANTHER" id="PTHR11070">
    <property type="entry name" value="UVRD / RECB / PCRA DNA HELICASE FAMILY MEMBER"/>
    <property type="match status" value="1"/>
</dbReference>
<evidence type="ECO:0000256" key="1">
    <source>
        <dbReference type="ARBA" id="ARBA00022722"/>
    </source>
</evidence>
<evidence type="ECO:0000313" key="20">
    <source>
        <dbReference type="Proteomes" id="UP000824366"/>
    </source>
</evidence>
<keyword evidence="2 15" id="KW-0479">Metal-binding</keyword>
<organism evidence="19 20">
    <name type="scientific">Rhodoferax lithotrophicus</name>
    <dbReference type="NCBI Taxonomy" id="2798804"/>
    <lineage>
        <taxon>Bacteria</taxon>
        <taxon>Pseudomonadati</taxon>
        <taxon>Pseudomonadota</taxon>
        <taxon>Betaproteobacteria</taxon>
        <taxon>Burkholderiales</taxon>
        <taxon>Comamonadaceae</taxon>
        <taxon>Rhodoferax</taxon>
    </lineage>
</organism>
<reference evidence="19 20" key="1">
    <citation type="journal article" date="2021" name="Microbiol. Spectr.">
        <title>A Single Bacterium Capable of Oxidation and Reduction of Iron at Circumneutral pH.</title>
        <authorList>
            <person name="Kato S."/>
            <person name="Ohkuma M."/>
        </authorList>
    </citation>
    <scope>NUCLEOTIDE SEQUENCE [LARGE SCALE GENOMIC DNA]</scope>
    <source>
        <strain evidence="19 20">MIZ03</strain>
    </source>
</reference>
<feature type="domain" description="UvrD-like helicase C-terminal" evidence="18">
    <location>
        <begin position="476"/>
        <end position="756"/>
    </location>
</feature>
<dbReference type="InterPro" id="IPR038726">
    <property type="entry name" value="PDDEXK_AddAB-type"/>
</dbReference>
<keyword evidence="20" id="KW-1185">Reference proteome</keyword>
<feature type="binding site" evidence="16">
    <location>
        <begin position="23"/>
        <end position="30"/>
    </location>
    <ligand>
        <name>ATP</name>
        <dbReference type="ChEBI" id="CHEBI:30616"/>
    </ligand>
</feature>
<keyword evidence="6 15" id="KW-0347">Helicase</keyword>
<evidence type="ECO:0000259" key="18">
    <source>
        <dbReference type="PROSITE" id="PS51217"/>
    </source>
</evidence>
<keyword evidence="8 15" id="KW-0067">ATP-binding</keyword>
<dbReference type="InterPro" id="IPR000212">
    <property type="entry name" value="DNA_helicase_UvrD/REP"/>
</dbReference>
<feature type="region of interest" description="DNA-binding and helicase activity, interacts with RecC" evidence="15">
    <location>
        <begin position="1"/>
        <end position="843"/>
    </location>
</feature>
<dbReference type="CDD" id="cd18807">
    <property type="entry name" value="SF1_C_UvrD"/>
    <property type="match status" value="1"/>
</dbReference>
<evidence type="ECO:0000256" key="14">
    <source>
        <dbReference type="ARBA" id="ARBA00048988"/>
    </source>
</evidence>
<evidence type="ECO:0000313" key="19">
    <source>
        <dbReference type="EMBL" id="BCO27588.1"/>
    </source>
</evidence>
<dbReference type="Pfam" id="PF12705">
    <property type="entry name" value="PDDEXK_1"/>
    <property type="match status" value="1"/>
</dbReference>
<feature type="binding site" evidence="15">
    <location>
        <position position="1096"/>
    </location>
    <ligand>
        <name>Mg(2+)</name>
        <dbReference type="ChEBI" id="CHEBI:18420"/>
    </ligand>
</feature>
<dbReference type="SUPFAM" id="SSF52540">
    <property type="entry name" value="P-loop containing nucleoside triphosphate hydrolases"/>
    <property type="match status" value="1"/>
</dbReference>
<feature type="region of interest" description="Nuclease activity, interacts with RecD and RecA" evidence="15">
    <location>
        <begin position="884"/>
        <end position="1192"/>
    </location>
</feature>
<dbReference type="InterPro" id="IPR011335">
    <property type="entry name" value="Restrct_endonuc-II-like"/>
</dbReference>
<feature type="domain" description="UvrD-like helicase ATP-binding" evidence="17">
    <location>
        <begin position="2"/>
        <end position="475"/>
    </location>
</feature>
<dbReference type="RefSeq" id="WP_223903625.1">
    <property type="nucleotide sequence ID" value="NZ_AP024238.1"/>
</dbReference>
<sequence length="1192" mass="132195">MNAVLHTLNPLTLPLAGMQLIEASAGTGKTWTLAALYVRLVLGHAPGADTAVLGPGLFPPQILVMTFTEAATAELRERIRERLALSARYFQTGAPELADDFLRTLREQIAPGQWPDCAWRLDMAAQWMDDAAIFTIHGWSSRMLKTHAFDSASLFTQSRVEDSERLKLIAAQDYWRHWFYALDAQTLPALKAIGDTPQALLDKLQALWRSAERAPRADVPDPESPDSLLARWSQWQRRREALEAAARPGWTAEVIQSLQDVAAAKTLSNYRANWLPGWLAQMADWVQGDDIAPDTLARFTLSTLQDKGWAAAASWPVFAQLETLYDHLQTEPDVVTELLAHAAVAVMRAYQAAKAQAAQFDFADLLQNLYRALQAPDGRLASAIRTQYPVALVDEFQDTDPWQFGSLIKIYSGLRNVDKNYEPVLCSNAALPALIMIGDPKQAIYSFRGADLATYLTARDQAQGIYTLPGNYRSTPGVVAAVNQVFGQADAPFGSVPFVPVQACNAKVVPLQVAGNVQTAMTVWHLHYPKPPAKDLFLSDMAAVFATRMVALLQSGAAQPGDMAVLVRDWREAQAIRDALSQRGVRSVYLSERNSVYASCEASDLWRMLRAVVNPGHNRLVRAALATRTWGLSPQALDALFADEAAWDGVVEQFMQWQRVWRMQGFLPMLYRLLHDQGLAARLLQATSQGERSLTNLLHLGELLQAASLELQGEGALIRHLEDQLRRPQTSGEAGQLRLESDAHLVQVVTLHKSKGLEYPLVFLPFVSNYRAESKDSERPDDERLSEDIRLLYVALTRAKQALWLGVAQLKGDVEGKTPSVKSALSALLGRSTPGDLWERLQSWACEHIAVLSAPEPDDARYQPPAEAKTPQAAKLPQRVLERGWWSASFSALTRDLAHGAPTTPLSSERDEHQLDAQVDAALDDTLLASSEAPSPATDLLSTEPPLNDFPTGSRYGTLLHDLLEWQAQHGWPADDAEWQTLLERQSERLSLLPEHSAMLDGWISAVIKQKLPLALVKPAQKAIELRAIHASDMWPEMGFSLPVQALGSQQLDQHISQHIWPQQPRVALERRQLEGMLTGFMDLVLLHEGRYYVLDYKSNRLPDYSAPSLQQAMLAHRYDVQAALYLLALHRLLKSRLPGYNYEQHIGGALYLFLRGVDQPGCGMLHLSAPGGLVEGLDEAFSRGQAGDEMR</sequence>
<dbReference type="InterPro" id="IPR011604">
    <property type="entry name" value="PDDEXK-like_dom_sf"/>
</dbReference>
<dbReference type="InterPro" id="IPR004586">
    <property type="entry name" value="RecB"/>
</dbReference>
<accession>A0ABN6D7C5</accession>
<dbReference type="Gene3D" id="3.40.50.300">
    <property type="entry name" value="P-loop containing nucleotide triphosphate hydrolases"/>
    <property type="match status" value="2"/>
</dbReference>
<evidence type="ECO:0000256" key="6">
    <source>
        <dbReference type="ARBA" id="ARBA00022806"/>
    </source>
</evidence>
<evidence type="ECO:0000256" key="15">
    <source>
        <dbReference type="HAMAP-Rule" id="MF_01485"/>
    </source>
</evidence>
<dbReference type="Gene3D" id="1.10.486.10">
    <property type="entry name" value="PCRA, domain 4"/>
    <property type="match status" value="1"/>
</dbReference>
<comment type="domain">
    <text evidence="15">The C-terminal domain has nuclease activity and interacts with RecD. It interacts with RecA, facilitating its loading onto ssDNA.</text>
</comment>
<comment type="similarity">
    <text evidence="15">Belongs to the helicase family. UvrD subfamily.</text>
</comment>
<dbReference type="Pfam" id="PF13361">
    <property type="entry name" value="UvrD_C"/>
    <property type="match status" value="1"/>
</dbReference>
<dbReference type="NCBIfam" id="TIGR00609">
    <property type="entry name" value="recB"/>
    <property type="match status" value="1"/>
</dbReference>
<name>A0ABN6D7C5_9BURK</name>
<evidence type="ECO:0000256" key="8">
    <source>
        <dbReference type="ARBA" id="ARBA00022840"/>
    </source>
</evidence>
<evidence type="ECO:0000256" key="2">
    <source>
        <dbReference type="ARBA" id="ARBA00022723"/>
    </source>
</evidence>
<dbReference type="EC" id="3.1.11.5" evidence="15"/>
<dbReference type="PANTHER" id="PTHR11070:SF23">
    <property type="entry name" value="RECBCD ENZYME SUBUNIT RECB"/>
    <property type="match status" value="1"/>
</dbReference>
<feature type="binding site" evidence="15">
    <location>
        <position position="1083"/>
    </location>
    <ligand>
        <name>Mg(2+)</name>
        <dbReference type="ChEBI" id="CHEBI:18420"/>
    </ligand>
</feature>
<feature type="active site" description="For nuclease activity" evidence="15">
    <location>
        <position position="1096"/>
    </location>
</feature>
<proteinExistence type="inferred from homology"/>
<dbReference type="Gene3D" id="1.10.3170.10">
    <property type="entry name" value="Recbcd, chain B, domain 2"/>
    <property type="match status" value="1"/>
</dbReference>
<evidence type="ECO:0000256" key="5">
    <source>
        <dbReference type="ARBA" id="ARBA00022801"/>
    </source>
</evidence>
<keyword evidence="9 15" id="KW-0460">Magnesium</keyword>
<evidence type="ECO:0000256" key="10">
    <source>
        <dbReference type="ARBA" id="ARBA00023125"/>
    </source>
</evidence>
<dbReference type="InterPro" id="IPR014016">
    <property type="entry name" value="UvrD-like_ATP-bd"/>
</dbReference>
<dbReference type="Gene3D" id="3.90.320.10">
    <property type="match status" value="1"/>
</dbReference>
<keyword evidence="5 15" id="KW-0378">Hydrolase</keyword>
<dbReference type="InterPro" id="IPR014017">
    <property type="entry name" value="DNA_helicase_UvrD-like_C"/>
</dbReference>
<dbReference type="HAMAP" id="MF_01485">
    <property type="entry name" value="RecB"/>
    <property type="match status" value="1"/>
</dbReference>
<keyword evidence="4 15" id="KW-0227">DNA damage</keyword>
<comment type="miscellaneous">
    <text evidence="15">In the RecBCD complex, RecB has a slow 3'-5' helicase, an exonuclease activity and loads RecA onto ssDNA, RecD has a fast 5'-3' helicase activity, while RecC stimulates the ATPase and processivity of the RecB helicase and contributes to recognition of the Chi site.</text>
</comment>
<comment type="catalytic activity">
    <reaction evidence="15">
        <text>Exonucleolytic cleavage (in the presence of ATP) in either 5'- to 3'- or 3'- to 5'-direction to yield 5'-phosphooligonucleotides.</text>
        <dbReference type="EC" id="3.1.11.5"/>
    </reaction>
</comment>
<comment type="domain">
    <text evidence="15">The N-terminal DNA-binding domain is a ssDNA-dependent ATPase and has ATP-dependent 3'-5' helicase function. This domain interacts with RecC.</text>
</comment>
<protein>
    <recommendedName>
        <fullName evidence="15">RecBCD enzyme subunit RecB</fullName>
        <ecNumber evidence="15">3.1.11.5</ecNumber>
        <ecNumber evidence="15">5.6.2.4</ecNumber>
    </recommendedName>
    <alternativeName>
        <fullName evidence="15">DNA 3'-5' helicase subunit RecB</fullName>
    </alternativeName>
    <alternativeName>
        <fullName evidence="15">Exonuclease V subunit RecB</fullName>
        <shortName evidence="15">ExoV subunit RecB</shortName>
    </alternativeName>
    <alternativeName>
        <fullName evidence="15">Helicase/nuclease RecBCD subunit RecB</fullName>
    </alternativeName>
</protein>
<keyword evidence="1 15" id="KW-0540">Nuclease</keyword>
<keyword evidence="11 15" id="KW-0234">DNA repair</keyword>
<dbReference type="Pfam" id="PF00580">
    <property type="entry name" value="UvrD-helicase"/>
    <property type="match status" value="1"/>
</dbReference>
<evidence type="ECO:0000256" key="16">
    <source>
        <dbReference type="PROSITE-ProRule" id="PRU00560"/>
    </source>
</evidence>
<dbReference type="PROSITE" id="PS51198">
    <property type="entry name" value="UVRD_HELICASE_ATP_BIND"/>
    <property type="match status" value="1"/>
</dbReference>
<comment type="function">
    <text evidence="15">A helicase/nuclease that prepares dsDNA breaks (DSB) for recombinational DNA repair. Binds to DSBs and unwinds DNA via a highly rapid and processive ATP-dependent bidirectional helicase activity. Unwinds dsDNA until it encounters a Chi (crossover hotspot instigator) sequence from the 3' direction. Cuts ssDNA a few nucleotides 3' to the Chi site. The properties and activities of the enzyme are changed at Chi. The Chi-altered holoenzyme produces a long 3'-ssDNA overhang and facilitates RecA-binding to the ssDNA for homologous DNA recombination and repair. Holoenzyme degrades any linearized DNA that is unable to undergo homologous recombination. In the holoenzyme this subunit contributes ATPase, 3'-5' helicase, exonuclease activity and loads RecA onto ssDNA.</text>
</comment>
<evidence type="ECO:0000256" key="13">
    <source>
        <dbReference type="ARBA" id="ARBA00034617"/>
    </source>
</evidence>
<keyword evidence="10 15" id="KW-0238">DNA-binding</keyword>
<comment type="catalytic activity">
    <reaction evidence="13 15">
        <text>Couples ATP hydrolysis with the unwinding of duplex DNA by translocating in the 3'-5' direction.</text>
        <dbReference type="EC" id="5.6.2.4"/>
    </reaction>
</comment>
<evidence type="ECO:0000256" key="9">
    <source>
        <dbReference type="ARBA" id="ARBA00022842"/>
    </source>
</evidence>
<dbReference type="CDD" id="cd22352">
    <property type="entry name" value="RecB_C-like"/>
    <property type="match status" value="1"/>
</dbReference>
<evidence type="ECO:0000256" key="3">
    <source>
        <dbReference type="ARBA" id="ARBA00022741"/>
    </source>
</evidence>
<dbReference type="InterPro" id="IPR027417">
    <property type="entry name" value="P-loop_NTPase"/>
</dbReference>
<keyword evidence="7 15" id="KW-0269">Exonuclease</keyword>
<comment type="catalytic activity">
    <reaction evidence="14 15">
        <text>ATP + H2O = ADP + phosphate + H(+)</text>
        <dbReference type="Rhea" id="RHEA:13065"/>
        <dbReference type="ChEBI" id="CHEBI:15377"/>
        <dbReference type="ChEBI" id="CHEBI:15378"/>
        <dbReference type="ChEBI" id="CHEBI:30616"/>
        <dbReference type="ChEBI" id="CHEBI:43474"/>
        <dbReference type="ChEBI" id="CHEBI:456216"/>
        <dbReference type="EC" id="5.6.2.4"/>
    </reaction>
</comment>
<evidence type="ECO:0000256" key="4">
    <source>
        <dbReference type="ARBA" id="ARBA00022763"/>
    </source>
</evidence>
<dbReference type="PROSITE" id="PS51217">
    <property type="entry name" value="UVRD_HELICASE_CTER"/>
    <property type="match status" value="1"/>
</dbReference>
<evidence type="ECO:0000256" key="11">
    <source>
        <dbReference type="ARBA" id="ARBA00023204"/>
    </source>
</evidence>
<keyword evidence="12 15" id="KW-0413">Isomerase</keyword>
<feature type="binding site" evidence="15">
    <location>
        <position position="961"/>
    </location>
    <ligand>
        <name>Mg(2+)</name>
        <dbReference type="ChEBI" id="CHEBI:18420"/>
    </ligand>
</feature>
<dbReference type="SUPFAM" id="SSF52980">
    <property type="entry name" value="Restriction endonuclease-like"/>
    <property type="match status" value="1"/>
</dbReference>
<dbReference type="EMBL" id="AP024238">
    <property type="protein sequence ID" value="BCO27588.1"/>
    <property type="molecule type" value="Genomic_DNA"/>
</dbReference>
<evidence type="ECO:0000256" key="12">
    <source>
        <dbReference type="ARBA" id="ARBA00023235"/>
    </source>
</evidence>
<evidence type="ECO:0000259" key="17">
    <source>
        <dbReference type="PROSITE" id="PS51198"/>
    </source>
</evidence>
<dbReference type="EC" id="5.6.2.4" evidence="15"/>
<dbReference type="Proteomes" id="UP000824366">
    <property type="component" value="Chromosome"/>
</dbReference>
<keyword evidence="3 15" id="KW-0547">Nucleotide-binding</keyword>
<comment type="cofactor">
    <cofactor evidence="15">
        <name>Mg(2+)</name>
        <dbReference type="ChEBI" id="CHEBI:18420"/>
    </cofactor>
    <text evidence="15">Binds 1 Mg(2+) ion per subunit.</text>
</comment>